<evidence type="ECO:0000313" key="6">
    <source>
        <dbReference type="EMBL" id="KAG0148463.1"/>
    </source>
</evidence>
<evidence type="ECO:0000256" key="2">
    <source>
        <dbReference type="ARBA" id="ARBA00022741"/>
    </source>
</evidence>
<protein>
    <recommendedName>
        <fullName evidence="5">Helicase ATP-binding domain-containing protein</fullName>
    </recommendedName>
</protein>
<dbReference type="SUPFAM" id="SSF52540">
    <property type="entry name" value="P-loop containing nucleoside triphosphate hydrolases"/>
    <property type="match status" value="2"/>
</dbReference>
<accession>A0A9P6TF65</accession>
<organism evidence="6 7">
    <name type="scientific">Cronartium quercuum f. sp. fusiforme G11</name>
    <dbReference type="NCBI Taxonomy" id="708437"/>
    <lineage>
        <taxon>Eukaryota</taxon>
        <taxon>Fungi</taxon>
        <taxon>Dikarya</taxon>
        <taxon>Basidiomycota</taxon>
        <taxon>Pucciniomycotina</taxon>
        <taxon>Pucciniomycetes</taxon>
        <taxon>Pucciniales</taxon>
        <taxon>Coleosporiaceae</taxon>
        <taxon>Cronartium</taxon>
    </lineage>
</organism>
<dbReference type="PANTHER" id="PTHR45623">
    <property type="entry name" value="CHROMODOMAIN-HELICASE-DNA-BINDING PROTEIN 3-RELATED-RELATED"/>
    <property type="match status" value="1"/>
</dbReference>
<dbReference type="Gene3D" id="3.40.50.300">
    <property type="entry name" value="P-loop containing nucleotide triphosphate hydrolases"/>
    <property type="match status" value="1"/>
</dbReference>
<dbReference type="GO" id="GO:0005634">
    <property type="term" value="C:nucleus"/>
    <property type="evidence" value="ECO:0007669"/>
    <property type="project" value="UniProtKB-SubCell"/>
</dbReference>
<dbReference type="GO" id="GO:0042393">
    <property type="term" value="F:histone binding"/>
    <property type="evidence" value="ECO:0007669"/>
    <property type="project" value="TreeGrafter"/>
</dbReference>
<keyword evidence="7" id="KW-1185">Reference proteome</keyword>
<feature type="domain" description="Helicase ATP-binding" evidence="5">
    <location>
        <begin position="1"/>
        <end position="160"/>
    </location>
</feature>
<keyword evidence="3" id="KW-0067">ATP-binding</keyword>
<evidence type="ECO:0000256" key="4">
    <source>
        <dbReference type="ARBA" id="ARBA00023242"/>
    </source>
</evidence>
<keyword evidence="2" id="KW-0547">Nucleotide-binding</keyword>
<dbReference type="Gene3D" id="3.40.50.10810">
    <property type="entry name" value="Tandem AAA-ATPase domain"/>
    <property type="match status" value="1"/>
</dbReference>
<evidence type="ECO:0000313" key="7">
    <source>
        <dbReference type="Proteomes" id="UP000886653"/>
    </source>
</evidence>
<dbReference type="GO" id="GO:0000785">
    <property type="term" value="C:chromatin"/>
    <property type="evidence" value="ECO:0007669"/>
    <property type="project" value="TreeGrafter"/>
</dbReference>
<keyword evidence="4" id="KW-0539">Nucleus</keyword>
<evidence type="ECO:0000259" key="5">
    <source>
        <dbReference type="PROSITE" id="PS51192"/>
    </source>
</evidence>
<dbReference type="GO" id="GO:0005524">
    <property type="term" value="F:ATP binding"/>
    <property type="evidence" value="ECO:0007669"/>
    <property type="project" value="InterPro"/>
</dbReference>
<reference evidence="6" key="1">
    <citation type="submission" date="2013-11" db="EMBL/GenBank/DDBJ databases">
        <title>Genome sequence of the fusiform rust pathogen reveals effectors for host alternation and coevolution with pine.</title>
        <authorList>
            <consortium name="DOE Joint Genome Institute"/>
            <person name="Smith K."/>
            <person name="Pendleton A."/>
            <person name="Kubisiak T."/>
            <person name="Anderson C."/>
            <person name="Salamov A."/>
            <person name="Aerts A."/>
            <person name="Riley R."/>
            <person name="Clum A."/>
            <person name="Lindquist E."/>
            <person name="Ence D."/>
            <person name="Campbell M."/>
            <person name="Kronenberg Z."/>
            <person name="Feau N."/>
            <person name="Dhillon B."/>
            <person name="Hamelin R."/>
            <person name="Burleigh J."/>
            <person name="Smith J."/>
            <person name="Yandell M."/>
            <person name="Nelson C."/>
            <person name="Grigoriev I."/>
            <person name="Davis J."/>
        </authorList>
    </citation>
    <scope>NUCLEOTIDE SEQUENCE</scope>
    <source>
        <strain evidence="6">G11</strain>
    </source>
</reference>
<dbReference type="PROSITE" id="PS51192">
    <property type="entry name" value="HELICASE_ATP_BIND_1"/>
    <property type="match status" value="1"/>
</dbReference>
<sequence>MKWDLTVQICSLIAVLTKVEKRMPFLICVPNSTIGNWVRECRKWLPDLKCVPLPGDADSCEVVTEYELFKQNSKAKPYLAAHVVLATYQALEKNAQILRQVQRWEAVIVDEGQRLKAGPKGGLFRALQTLRTGHRILMSGTPLNNNLRELFNLLCFLNPEKYPQDVIDDLEKRYEQLTPELIEELRTTIRPYMLRRTKESVLDLPKLTEIIVPISMRPLQKQVYKGLLSKNVTVITAIYGKKKNKTSKASCMNLLMQLRKALAHPYLNDAQIEPSDVTKKQEHDNLVEASGKLVFLQKFIPKLLKRGHRLLIFSQCKFPLHESFGLPDG</sequence>
<dbReference type="GO" id="GO:0003677">
    <property type="term" value="F:DNA binding"/>
    <property type="evidence" value="ECO:0007669"/>
    <property type="project" value="TreeGrafter"/>
</dbReference>
<dbReference type="Pfam" id="PF00176">
    <property type="entry name" value="SNF2-rel_dom"/>
    <property type="match status" value="1"/>
</dbReference>
<dbReference type="CDD" id="cd17919">
    <property type="entry name" value="DEXHc_Snf"/>
    <property type="match status" value="1"/>
</dbReference>
<dbReference type="InterPro" id="IPR038718">
    <property type="entry name" value="SNF2-like_sf"/>
</dbReference>
<dbReference type="EMBL" id="MU167236">
    <property type="protein sequence ID" value="KAG0148463.1"/>
    <property type="molecule type" value="Genomic_DNA"/>
</dbReference>
<dbReference type="InterPro" id="IPR000330">
    <property type="entry name" value="SNF2_N"/>
</dbReference>
<proteinExistence type="predicted"/>
<dbReference type="InterPro" id="IPR027417">
    <property type="entry name" value="P-loop_NTPase"/>
</dbReference>
<evidence type="ECO:0000256" key="3">
    <source>
        <dbReference type="ARBA" id="ARBA00022840"/>
    </source>
</evidence>
<name>A0A9P6TF65_9BASI</name>
<dbReference type="GO" id="GO:0003682">
    <property type="term" value="F:chromatin binding"/>
    <property type="evidence" value="ECO:0007669"/>
    <property type="project" value="TreeGrafter"/>
</dbReference>
<dbReference type="PANTHER" id="PTHR45623:SF17">
    <property type="entry name" value="CHROMODOMAIN-HELICASE-DNA-BINDING PROTEIN 3-RELATED"/>
    <property type="match status" value="1"/>
</dbReference>
<comment type="subcellular location">
    <subcellularLocation>
        <location evidence="1">Nucleus</location>
    </subcellularLocation>
</comment>
<evidence type="ECO:0000256" key="1">
    <source>
        <dbReference type="ARBA" id="ARBA00004123"/>
    </source>
</evidence>
<comment type="caution">
    <text evidence="6">The sequence shown here is derived from an EMBL/GenBank/DDBJ whole genome shotgun (WGS) entry which is preliminary data.</text>
</comment>
<gene>
    <name evidence="6" type="ORF">CROQUDRAFT_396541</name>
</gene>
<dbReference type="InterPro" id="IPR014001">
    <property type="entry name" value="Helicase_ATP-bd"/>
</dbReference>
<dbReference type="GO" id="GO:0016887">
    <property type="term" value="F:ATP hydrolysis activity"/>
    <property type="evidence" value="ECO:0007669"/>
    <property type="project" value="TreeGrafter"/>
</dbReference>
<dbReference type="AlphaFoldDB" id="A0A9P6TF65"/>
<dbReference type="SMART" id="SM00487">
    <property type="entry name" value="DEXDc"/>
    <property type="match status" value="1"/>
</dbReference>
<dbReference type="OrthoDB" id="5857104at2759"/>
<dbReference type="GO" id="GO:0140658">
    <property type="term" value="F:ATP-dependent chromatin remodeler activity"/>
    <property type="evidence" value="ECO:0007669"/>
    <property type="project" value="TreeGrafter"/>
</dbReference>
<dbReference type="Proteomes" id="UP000886653">
    <property type="component" value="Unassembled WGS sequence"/>
</dbReference>